<feature type="region of interest" description="Disordered" evidence="1">
    <location>
        <begin position="24"/>
        <end position="85"/>
    </location>
</feature>
<comment type="caution">
    <text evidence="4">The sequence shown here is derived from an EMBL/GenBank/DDBJ whole genome shotgun (WGS) entry which is preliminary data.</text>
</comment>
<feature type="compositionally biased region" description="Pro residues" evidence="1">
    <location>
        <begin position="34"/>
        <end position="59"/>
    </location>
</feature>
<dbReference type="InterPro" id="IPR002048">
    <property type="entry name" value="EF_hand_dom"/>
</dbReference>
<feature type="signal peptide" evidence="2">
    <location>
        <begin position="1"/>
        <end position="21"/>
    </location>
</feature>
<gene>
    <name evidence="5" type="ORF">KB893_001675</name>
    <name evidence="4" type="ORF">KB893_05700</name>
</gene>
<reference evidence="4" key="2">
    <citation type="submission" date="2021-04" db="EMBL/GenBank/DDBJ databases">
        <authorList>
            <person name="Karlyshev A.V."/>
        </authorList>
    </citation>
    <scope>NUCLEOTIDE SEQUENCE</scope>
    <source>
        <strain evidence="4">LMG 29479</strain>
    </source>
</reference>
<dbReference type="SUPFAM" id="SSF47473">
    <property type="entry name" value="EF-hand"/>
    <property type="match status" value="1"/>
</dbReference>
<name>A0A8J7VSB2_9GAMM</name>
<keyword evidence="6" id="KW-1185">Reference proteome</keyword>
<dbReference type="InterPro" id="IPR011992">
    <property type="entry name" value="EF-hand-dom_pair"/>
</dbReference>
<dbReference type="Pfam" id="PF13202">
    <property type="entry name" value="EF-hand_5"/>
    <property type="match status" value="2"/>
</dbReference>
<dbReference type="PROSITE" id="PS50222">
    <property type="entry name" value="EF_HAND_2"/>
    <property type="match status" value="1"/>
</dbReference>
<evidence type="ECO:0000313" key="6">
    <source>
        <dbReference type="Proteomes" id="UP000675747"/>
    </source>
</evidence>
<evidence type="ECO:0000313" key="4">
    <source>
        <dbReference type="EMBL" id="MBR0562007.1"/>
    </source>
</evidence>
<feature type="chain" id="PRO_5042774281" description="EF-hand domain-containing protein" evidence="2">
    <location>
        <begin position="22"/>
        <end position="162"/>
    </location>
</feature>
<keyword evidence="2" id="KW-0732">Signal</keyword>
<dbReference type="GO" id="GO:0005509">
    <property type="term" value="F:calcium ion binding"/>
    <property type="evidence" value="ECO:0007669"/>
    <property type="project" value="InterPro"/>
</dbReference>
<feature type="domain" description="EF-hand" evidence="3">
    <location>
        <begin position="141"/>
        <end position="162"/>
    </location>
</feature>
<dbReference type="EMBL" id="JAGQFT010000030">
    <property type="protein sequence ID" value="MBR0562007.1"/>
    <property type="molecule type" value="Genomic_DNA"/>
</dbReference>
<evidence type="ECO:0000256" key="1">
    <source>
        <dbReference type="SAM" id="MobiDB-lite"/>
    </source>
</evidence>
<dbReference type="PROSITE" id="PS00018">
    <property type="entry name" value="EF_HAND_1"/>
    <property type="match status" value="1"/>
</dbReference>
<dbReference type="Gene3D" id="1.10.238.10">
    <property type="entry name" value="EF-hand"/>
    <property type="match status" value="1"/>
</dbReference>
<evidence type="ECO:0000259" key="3">
    <source>
        <dbReference type="PROSITE" id="PS50222"/>
    </source>
</evidence>
<evidence type="ECO:0000313" key="5">
    <source>
        <dbReference type="EMBL" id="MBS7455840.1"/>
    </source>
</evidence>
<dbReference type="RefSeq" id="WP_211925972.1">
    <property type="nucleotide sequence ID" value="NZ_JAGQFT020000001.1"/>
</dbReference>
<organism evidence="4">
    <name type="scientific">Coralloluteibacterium stylophorae</name>
    <dbReference type="NCBI Taxonomy" id="1776034"/>
    <lineage>
        <taxon>Bacteria</taxon>
        <taxon>Pseudomonadati</taxon>
        <taxon>Pseudomonadota</taxon>
        <taxon>Gammaproteobacteria</taxon>
        <taxon>Lysobacterales</taxon>
        <taxon>Lysobacteraceae</taxon>
        <taxon>Coralloluteibacterium</taxon>
    </lineage>
</organism>
<accession>A0A8J7VSB2</accession>
<dbReference type="EMBL" id="JAGQFT020000001">
    <property type="protein sequence ID" value="MBS7455840.1"/>
    <property type="molecule type" value="Genomic_DNA"/>
</dbReference>
<proteinExistence type="predicted"/>
<dbReference type="Proteomes" id="UP000675747">
    <property type="component" value="Unassembled WGS sequence"/>
</dbReference>
<dbReference type="InterPro" id="IPR018247">
    <property type="entry name" value="EF_Hand_1_Ca_BS"/>
</dbReference>
<sequence>MTSTRMLPLLLGAVLAAPVLAQTPPVARPTGSTLPPPPPLPPPPSAAPAPTPAPAPMPQSAPRSYPAQAAPASTMSGPAPNYGANQVQLRGAAGQTITIRSRPGDIDRSQYVVDFGQFDRNGDGRITRGEVPAGHPLQGQFHVVDSDNDGSLTRQELSGWLR</sequence>
<reference evidence="5 6" key="1">
    <citation type="journal article" date="2021" name="Microbiol. Resour. Announc.">
        <title>Draft Genome Sequence of Coralloluteibacterium stylophorae LMG 29479T.</title>
        <authorList>
            <person name="Karlyshev A.V."/>
            <person name="Kudryashova E.B."/>
            <person name="Ariskina E.V."/>
            <person name="Conroy A.P."/>
            <person name="Abidueva E.Y."/>
        </authorList>
    </citation>
    <scope>NUCLEOTIDE SEQUENCE [LARGE SCALE GENOMIC DNA]</scope>
    <source>
        <strain evidence="5 6">LMG 29479</strain>
    </source>
</reference>
<evidence type="ECO:0000256" key="2">
    <source>
        <dbReference type="SAM" id="SignalP"/>
    </source>
</evidence>
<protein>
    <recommendedName>
        <fullName evidence="3">EF-hand domain-containing protein</fullName>
    </recommendedName>
</protein>
<dbReference type="AlphaFoldDB" id="A0A8J7VSB2"/>